<keyword evidence="6 9" id="KW-0418">Kinase</keyword>
<keyword evidence="14" id="KW-1185">Reference proteome</keyword>
<keyword evidence="4 9" id="KW-0808">Transferase</keyword>
<dbReference type="Gene3D" id="3.30.70.890">
    <property type="entry name" value="GHMP kinase, C-terminal domain"/>
    <property type="match status" value="1"/>
</dbReference>
<evidence type="ECO:0000259" key="12">
    <source>
        <dbReference type="Pfam" id="PF08544"/>
    </source>
</evidence>
<dbReference type="HAMAP" id="MF_00061">
    <property type="entry name" value="IspE"/>
    <property type="match status" value="1"/>
</dbReference>
<evidence type="ECO:0000313" key="14">
    <source>
        <dbReference type="Proteomes" id="UP000664617"/>
    </source>
</evidence>
<dbReference type="PANTHER" id="PTHR43527">
    <property type="entry name" value="4-DIPHOSPHOCYTIDYL-2-C-METHYL-D-ERYTHRITOL KINASE, CHLOROPLASTIC"/>
    <property type="match status" value="1"/>
</dbReference>
<evidence type="ECO:0000256" key="7">
    <source>
        <dbReference type="ARBA" id="ARBA00022840"/>
    </source>
</evidence>
<dbReference type="EC" id="2.7.1.148" evidence="2 9"/>
<dbReference type="InterPro" id="IPR006204">
    <property type="entry name" value="GHMP_kinase_N_dom"/>
</dbReference>
<feature type="binding site" evidence="9">
    <location>
        <begin position="108"/>
        <end position="118"/>
    </location>
    <ligand>
        <name>ATP</name>
        <dbReference type="ChEBI" id="CHEBI:30616"/>
    </ligand>
</feature>
<evidence type="ECO:0000256" key="3">
    <source>
        <dbReference type="ARBA" id="ARBA00017473"/>
    </source>
</evidence>
<organism evidence="13 14">
    <name type="scientific">Myceligenerans salitolerans</name>
    <dbReference type="NCBI Taxonomy" id="1230528"/>
    <lineage>
        <taxon>Bacteria</taxon>
        <taxon>Bacillati</taxon>
        <taxon>Actinomycetota</taxon>
        <taxon>Actinomycetes</taxon>
        <taxon>Micrococcales</taxon>
        <taxon>Promicromonosporaceae</taxon>
        <taxon>Myceligenerans</taxon>
    </lineage>
</organism>
<evidence type="ECO:0000256" key="6">
    <source>
        <dbReference type="ARBA" id="ARBA00022777"/>
    </source>
</evidence>
<evidence type="ECO:0000256" key="10">
    <source>
        <dbReference type="SAM" id="MobiDB-lite"/>
    </source>
</evidence>
<comment type="similarity">
    <text evidence="1 9">Belongs to the GHMP kinase family. IspE subfamily.</text>
</comment>
<dbReference type="InterPro" id="IPR013750">
    <property type="entry name" value="GHMP_kinase_C_dom"/>
</dbReference>
<dbReference type="InterPro" id="IPR004424">
    <property type="entry name" value="IspE"/>
</dbReference>
<protein>
    <recommendedName>
        <fullName evidence="3 9">4-diphosphocytidyl-2-C-methyl-D-erythritol kinase</fullName>
        <shortName evidence="9">CMK</shortName>
        <ecNumber evidence="2 9">2.7.1.148</ecNumber>
    </recommendedName>
    <alternativeName>
        <fullName evidence="8 9">4-(cytidine-5'-diphospho)-2-C-methyl-D-erythritol kinase</fullName>
    </alternativeName>
</protein>
<evidence type="ECO:0000256" key="4">
    <source>
        <dbReference type="ARBA" id="ARBA00022679"/>
    </source>
</evidence>
<evidence type="ECO:0000259" key="11">
    <source>
        <dbReference type="Pfam" id="PF00288"/>
    </source>
</evidence>
<keyword evidence="5 9" id="KW-0547">Nucleotide-binding</keyword>
<feature type="region of interest" description="Disordered" evidence="10">
    <location>
        <begin position="206"/>
        <end position="235"/>
    </location>
</feature>
<name>A0ABS3IFT2_9MICO</name>
<comment type="pathway">
    <text evidence="9">Isoprenoid biosynthesis; isopentenyl diphosphate biosynthesis via DXP pathway; isopentenyl diphosphate from 1-deoxy-D-xylulose 5-phosphate: step 3/6.</text>
</comment>
<evidence type="ECO:0000256" key="8">
    <source>
        <dbReference type="ARBA" id="ARBA00032554"/>
    </source>
</evidence>
<evidence type="ECO:0000256" key="9">
    <source>
        <dbReference type="HAMAP-Rule" id="MF_00061"/>
    </source>
</evidence>
<accession>A0ABS3IFT2</accession>
<keyword evidence="9" id="KW-0414">Isoprene biosynthesis</keyword>
<sequence>MSGHLHAAPEPSVTVRTPGKVNLVLRSGAVRDDGYHPLSTVFQAVSLFEEVTATHVAPGAGISLTVSGPQADLVPLDETNLAWRAARAVADHTGMDADVALHVHKGVPVAGGMAGGSADAAAALVACDALWDAGLSRQELTMLGAGLGADVPFALLGHTAVGTGRGDVLTPVLTRGEFHWAFAVQAEGLSTPSVFARFDELSGEVGAPGGAATSRSDGETRNAGAPPRTGGETRVSGGAAEAVHAGRSPDPGEDAALMAALRAGDPTALGEALHNDLQAAAVDLRPELARVMEVAEEAGTLGTLVSGSGPTIAALARSRRHALAIAAAWTAAGAASTVWTATGPAPGARIMG</sequence>
<dbReference type="InterPro" id="IPR036554">
    <property type="entry name" value="GHMP_kinase_C_sf"/>
</dbReference>
<dbReference type="Pfam" id="PF08544">
    <property type="entry name" value="GHMP_kinases_C"/>
    <property type="match status" value="1"/>
</dbReference>
<comment type="function">
    <text evidence="9">Catalyzes the phosphorylation of the position 2 hydroxy group of 4-diphosphocytidyl-2C-methyl-D-erythritol.</text>
</comment>
<keyword evidence="7 9" id="KW-0067">ATP-binding</keyword>
<evidence type="ECO:0000256" key="2">
    <source>
        <dbReference type="ARBA" id="ARBA00012052"/>
    </source>
</evidence>
<dbReference type="GO" id="GO:0016301">
    <property type="term" value="F:kinase activity"/>
    <property type="evidence" value="ECO:0007669"/>
    <property type="project" value="UniProtKB-KW"/>
</dbReference>
<feature type="domain" description="GHMP kinase N-terminal" evidence="11">
    <location>
        <begin position="80"/>
        <end position="157"/>
    </location>
</feature>
<dbReference type="Pfam" id="PF00288">
    <property type="entry name" value="GHMP_kinases_N"/>
    <property type="match status" value="1"/>
</dbReference>
<dbReference type="InterPro" id="IPR014721">
    <property type="entry name" value="Ribsml_uS5_D2-typ_fold_subgr"/>
</dbReference>
<evidence type="ECO:0000256" key="1">
    <source>
        <dbReference type="ARBA" id="ARBA00009684"/>
    </source>
</evidence>
<dbReference type="SUPFAM" id="SSF55060">
    <property type="entry name" value="GHMP Kinase, C-terminal domain"/>
    <property type="match status" value="1"/>
</dbReference>
<dbReference type="Gene3D" id="3.30.230.10">
    <property type="match status" value="1"/>
</dbReference>
<proteinExistence type="inferred from homology"/>
<comment type="catalytic activity">
    <reaction evidence="9">
        <text>4-CDP-2-C-methyl-D-erythritol + ATP = 4-CDP-2-C-methyl-D-erythritol 2-phosphate + ADP + H(+)</text>
        <dbReference type="Rhea" id="RHEA:18437"/>
        <dbReference type="ChEBI" id="CHEBI:15378"/>
        <dbReference type="ChEBI" id="CHEBI:30616"/>
        <dbReference type="ChEBI" id="CHEBI:57823"/>
        <dbReference type="ChEBI" id="CHEBI:57919"/>
        <dbReference type="ChEBI" id="CHEBI:456216"/>
        <dbReference type="EC" id="2.7.1.148"/>
    </reaction>
</comment>
<evidence type="ECO:0000256" key="5">
    <source>
        <dbReference type="ARBA" id="ARBA00022741"/>
    </source>
</evidence>
<dbReference type="EMBL" id="JAFMPK010000049">
    <property type="protein sequence ID" value="MBO0611279.1"/>
    <property type="molecule type" value="Genomic_DNA"/>
</dbReference>
<feature type="active site" evidence="9">
    <location>
        <position position="20"/>
    </location>
</feature>
<reference evidence="14" key="1">
    <citation type="submission" date="2023-07" db="EMBL/GenBank/DDBJ databases">
        <title>Myceligenerans salitolerans sp. nov., a halotolerant actinomycete isolated from a salt lake in Xinjiang, China.</title>
        <authorList>
            <person name="Guan T."/>
        </authorList>
    </citation>
    <scope>NUCLEOTIDE SEQUENCE [LARGE SCALE GENOMIC DNA]</scope>
    <source>
        <strain evidence="14">XHU 5031</strain>
    </source>
</reference>
<feature type="domain" description="GHMP kinase C-terminal" evidence="12">
    <location>
        <begin position="257"/>
        <end position="334"/>
    </location>
</feature>
<dbReference type="RefSeq" id="WP_207277240.1">
    <property type="nucleotide sequence ID" value="NZ_JAFMPK010000049.1"/>
</dbReference>
<dbReference type="SUPFAM" id="SSF54211">
    <property type="entry name" value="Ribosomal protein S5 domain 2-like"/>
    <property type="match status" value="1"/>
</dbReference>
<dbReference type="PANTHER" id="PTHR43527:SF2">
    <property type="entry name" value="4-DIPHOSPHOCYTIDYL-2-C-METHYL-D-ERYTHRITOL KINASE, CHLOROPLASTIC"/>
    <property type="match status" value="1"/>
</dbReference>
<evidence type="ECO:0000313" key="13">
    <source>
        <dbReference type="EMBL" id="MBO0611279.1"/>
    </source>
</evidence>
<dbReference type="InterPro" id="IPR020568">
    <property type="entry name" value="Ribosomal_Su5_D2-typ_SF"/>
</dbReference>
<dbReference type="Proteomes" id="UP000664617">
    <property type="component" value="Unassembled WGS sequence"/>
</dbReference>
<feature type="active site" evidence="9">
    <location>
        <position position="150"/>
    </location>
</feature>
<comment type="caution">
    <text evidence="13">The sequence shown here is derived from an EMBL/GenBank/DDBJ whole genome shotgun (WGS) entry which is preliminary data.</text>
</comment>
<gene>
    <name evidence="9" type="primary">ispE</name>
    <name evidence="13" type="ORF">J0911_19845</name>
</gene>